<feature type="region of interest" description="Disordered" evidence="2">
    <location>
        <begin position="40"/>
        <end position="69"/>
    </location>
</feature>
<gene>
    <name evidence="3" type="ORF">JOF56_007855</name>
</gene>
<dbReference type="Proteomes" id="UP001519332">
    <property type="component" value="Unassembled WGS sequence"/>
</dbReference>
<proteinExistence type="predicted"/>
<evidence type="ECO:0000313" key="4">
    <source>
        <dbReference type="Proteomes" id="UP001519332"/>
    </source>
</evidence>
<evidence type="ECO:0000313" key="3">
    <source>
        <dbReference type="EMBL" id="MBP2327470.1"/>
    </source>
</evidence>
<accession>A0ABS4TU28</accession>
<evidence type="ECO:0000256" key="2">
    <source>
        <dbReference type="SAM" id="MobiDB-lite"/>
    </source>
</evidence>
<protein>
    <submittedName>
        <fullName evidence="3">Uncharacterized protein</fullName>
    </submittedName>
</protein>
<sequence>MSLPPGAGPVPVSGISSDIDPELAKAASELNAWIKYLMDPNSNDGPRIYADRSPSATGETDSEFSKRVEPLDSDAQYQAESVLRDLAGDLGQFFRSAQAVAGVKESALEATYLKLTEGCFTYTDKNRKADTDGAGNGEPVTDVKYPELHPARMNWMQMRKSWYGKEDTGAHEYENDYIAYSVYTENLLYIVALNLARYRAIFKKAGEDIAKLMNALMERFGRKDVFDDGSSPATFDWKSIAVTGIVAAVGTVITGGAAAPVMMGLVATEVIGEAVKTTQDGRQKHLELGNADALADIARKYVSEARKIEDEVAQAITELYSQMRNELDDMREKRKYQAKPTDSATTMWVPHYKDYIEA</sequence>
<dbReference type="EMBL" id="JAGINW010000001">
    <property type="protein sequence ID" value="MBP2327470.1"/>
    <property type="molecule type" value="Genomic_DNA"/>
</dbReference>
<keyword evidence="1" id="KW-0175">Coiled coil</keyword>
<feature type="coiled-coil region" evidence="1">
    <location>
        <begin position="298"/>
        <end position="333"/>
    </location>
</feature>
<dbReference type="RefSeq" id="WP_209644410.1">
    <property type="nucleotide sequence ID" value="NZ_JAGINW010000001.1"/>
</dbReference>
<evidence type="ECO:0000256" key="1">
    <source>
        <dbReference type="SAM" id="Coils"/>
    </source>
</evidence>
<keyword evidence="4" id="KW-1185">Reference proteome</keyword>
<name>A0ABS4TU28_9PSEU</name>
<organism evidence="3 4">
    <name type="scientific">Kibdelosporangium banguiense</name>
    <dbReference type="NCBI Taxonomy" id="1365924"/>
    <lineage>
        <taxon>Bacteria</taxon>
        <taxon>Bacillati</taxon>
        <taxon>Actinomycetota</taxon>
        <taxon>Actinomycetes</taxon>
        <taxon>Pseudonocardiales</taxon>
        <taxon>Pseudonocardiaceae</taxon>
        <taxon>Kibdelosporangium</taxon>
    </lineage>
</organism>
<reference evidence="3 4" key="1">
    <citation type="submission" date="2021-03" db="EMBL/GenBank/DDBJ databases">
        <title>Sequencing the genomes of 1000 actinobacteria strains.</title>
        <authorList>
            <person name="Klenk H.-P."/>
        </authorList>
    </citation>
    <scope>NUCLEOTIDE SEQUENCE [LARGE SCALE GENOMIC DNA]</scope>
    <source>
        <strain evidence="3 4">DSM 46670</strain>
    </source>
</reference>
<comment type="caution">
    <text evidence="3">The sequence shown here is derived from an EMBL/GenBank/DDBJ whole genome shotgun (WGS) entry which is preliminary data.</text>
</comment>